<evidence type="ECO:0000313" key="1">
    <source>
        <dbReference type="EMBL" id="GER27136.1"/>
    </source>
</evidence>
<protein>
    <submittedName>
        <fullName evidence="1">ATP synthase subunit beta</fullName>
    </submittedName>
</protein>
<accession>A0A5A7P2T3</accession>
<keyword evidence="2" id="KW-1185">Reference proteome</keyword>
<dbReference type="AlphaFoldDB" id="A0A5A7P2T3"/>
<reference evidence="2" key="1">
    <citation type="journal article" date="2019" name="Curr. Biol.">
        <title>Genome Sequence of Striga asiatica Provides Insight into the Evolution of Plant Parasitism.</title>
        <authorList>
            <person name="Yoshida S."/>
            <person name="Kim S."/>
            <person name="Wafula E.K."/>
            <person name="Tanskanen J."/>
            <person name="Kim Y.M."/>
            <person name="Honaas L."/>
            <person name="Yang Z."/>
            <person name="Spallek T."/>
            <person name="Conn C.E."/>
            <person name="Ichihashi Y."/>
            <person name="Cheong K."/>
            <person name="Cui S."/>
            <person name="Der J.P."/>
            <person name="Gundlach H."/>
            <person name="Jiao Y."/>
            <person name="Hori C."/>
            <person name="Ishida J.K."/>
            <person name="Kasahara H."/>
            <person name="Kiba T."/>
            <person name="Kim M.S."/>
            <person name="Koo N."/>
            <person name="Laohavisit A."/>
            <person name="Lee Y.H."/>
            <person name="Lumba S."/>
            <person name="McCourt P."/>
            <person name="Mortimer J.C."/>
            <person name="Mutuku J.M."/>
            <person name="Nomura T."/>
            <person name="Sasaki-Sekimoto Y."/>
            <person name="Seto Y."/>
            <person name="Wang Y."/>
            <person name="Wakatake T."/>
            <person name="Sakakibara H."/>
            <person name="Demura T."/>
            <person name="Yamaguchi S."/>
            <person name="Yoneyama K."/>
            <person name="Manabe R.I."/>
            <person name="Nelson D.C."/>
            <person name="Schulman A.H."/>
            <person name="Timko M.P."/>
            <person name="dePamphilis C.W."/>
            <person name="Choi D."/>
            <person name="Shirasu K."/>
        </authorList>
    </citation>
    <scope>NUCLEOTIDE SEQUENCE [LARGE SCALE GENOMIC DNA]</scope>
    <source>
        <strain evidence="2">cv. UVA1</strain>
    </source>
</reference>
<organism evidence="1 2">
    <name type="scientific">Striga asiatica</name>
    <name type="common">Asiatic witchweed</name>
    <name type="synonym">Buchnera asiatica</name>
    <dbReference type="NCBI Taxonomy" id="4170"/>
    <lineage>
        <taxon>Eukaryota</taxon>
        <taxon>Viridiplantae</taxon>
        <taxon>Streptophyta</taxon>
        <taxon>Embryophyta</taxon>
        <taxon>Tracheophyta</taxon>
        <taxon>Spermatophyta</taxon>
        <taxon>Magnoliopsida</taxon>
        <taxon>eudicotyledons</taxon>
        <taxon>Gunneridae</taxon>
        <taxon>Pentapetalae</taxon>
        <taxon>asterids</taxon>
        <taxon>lamiids</taxon>
        <taxon>Lamiales</taxon>
        <taxon>Orobanchaceae</taxon>
        <taxon>Buchnereae</taxon>
        <taxon>Striga</taxon>
    </lineage>
</organism>
<gene>
    <name evidence="1" type="ORF">STAS_02819</name>
</gene>
<sequence>MSDHEVPFVGFADLREKVLGEGNGGRSHFPTFKIESVSLSTATNNKINDNTAVWELGFSVGKLRGTQIKDFNVWPECKPSPEWSEKVVGPNFYMEDKDSGLGNVTWAQFGRLNKPIESKVLDCGVTIRITHSWPCART</sequence>
<evidence type="ECO:0000313" key="2">
    <source>
        <dbReference type="Proteomes" id="UP000325081"/>
    </source>
</evidence>
<name>A0A5A7P2T3_STRAF</name>
<dbReference type="Proteomes" id="UP000325081">
    <property type="component" value="Unassembled WGS sequence"/>
</dbReference>
<comment type="caution">
    <text evidence="1">The sequence shown here is derived from an EMBL/GenBank/DDBJ whole genome shotgun (WGS) entry which is preliminary data.</text>
</comment>
<proteinExistence type="predicted"/>
<dbReference type="EMBL" id="BKCP01001558">
    <property type="protein sequence ID" value="GER27136.1"/>
    <property type="molecule type" value="Genomic_DNA"/>
</dbReference>